<name>A0A8D8BIA4_CULPI</name>
<proteinExistence type="predicted"/>
<accession>A0A8D8BIA4</accession>
<dbReference type="EMBL" id="HBUE01078221">
    <property type="protein sequence ID" value="CAG6476311.1"/>
    <property type="molecule type" value="Transcribed_RNA"/>
</dbReference>
<sequence>MAAPRCREKCARVAQLQWRRWCSSRPRNSRDNSTCFVWTPLSSFAQRQHFCSADFPIFHRFPRSVESRDTYFANKRHCLSRSPEILHMHFGTLKRLCTSNCPITLLSQWTGPFVRKPPGNPVPEGPMFARW</sequence>
<reference evidence="1" key="1">
    <citation type="submission" date="2021-05" db="EMBL/GenBank/DDBJ databases">
        <authorList>
            <person name="Alioto T."/>
            <person name="Alioto T."/>
            <person name="Gomez Garrido J."/>
        </authorList>
    </citation>
    <scope>NUCLEOTIDE SEQUENCE</scope>
</reference>
<organism evidence="1">
    <name type="scientific">Culex pipiens</name>
    <name type="common">House mosquito</name>
    <dbReference type="NCBI Taxonomy" id="7175"/>
    <lineage>
        <taxon>Eukaryota</taxon>
        <taxon>Metazoa</taxon>
        <taxon>Ecdysozoa</taxon>
        <taxon>Arthropoda</taxon>
        <taxon>Hexapoda</taxon>
        <taxon>Insecta</taxon>
        <taxon>Pterygota</taxon>
        <taxon>Neoptera</taxon>
        <taxon>Endopterygota</taxon>
        <taxon>Diptera</taxon>
        <taxon>Nematocera</taxon>
        <taxon>Culicoidea</taxon>
        <taxon>Culicidae</taxon>
        <taxon>Culicinae</taxon>
        <taxon>Culicini</taxon>
        <taxon>Culex</taxon>
        <taxon>Culex</taxon>
    </lineage>
</organism>
<dbReference type="AlphaFoldDB" id="A0A8D8BIA4"/>
<evidence type="ECO:0000313" key="1">
    <source>
        <dbReference type="EMBL" id="CAG6476311.1"/>
    </source>
</evidence>
<protein>
    <submittedName>
        <fullName evidence="1">(northern house mosquito) hypothetical protein</fullName>
    </submittedName>
</protein>